<dbReference type="EMBL" id="BSXS01005000">
    <property type="protein sequence ID" value="GME83805.1"/>
    <property type="molecule type" value="Genomic_DNA"/>
</dbReference>
<evidence type="ECO:0000313" key="1">
    <source>
        <dbReference type="EMBL" id="GME83805.1"/>
    </source>
</evidence>
<comment type="caution">
    <text evidence="1">The sequence shown here is derived from an EMBL/GenBank/DDBJ whole genome shotgun (WGS) entry which is preliminary data.</text>
</comment>
<keyword evidence="2" id="KW-1185">Reference proteome</keyword>
<proteinExistence type="predicted"/>
<dbReference type="Proteomes" id="UP001165064">
    <property type="component" value="Unassembled WGS sequence"/>
</dbReference>
<organism evidence="1 2">
    <name type="scientific">Ambrosiozyma monospora</name>
    <name type="common">Yeast</name>
    <name type="synonym">Endomycopsis monosporus</name>
    <dbReference type="NCBI Taxonomy" id="43982"/>
    <lineage>
        <taxon>Eukaryota</taxon>
        <taxon>Fungi</taxon>
        <taxon>Dikarya</taxon>
        <taxon>Ascomycota</taxon>
        <taxon>Saccharomycotina</taxon>
        <taxon>Pichiomycetes</taxon>
        <taxon>Pichiales</taxon>
        <taxon>Pichiaceae</taxon>
        <taxon>Ambrosiozyma</taxon>
    </lineage>
</organism>
<protein>
    <submittedName>
        <fullName evidence="1">Unnamed protein product</fullName>
    </submittedName>
</protein>
<gene>
    <name evidence="1" type="ORF">Amon02_000641400</name>
</gene>
<sequence length="486" mass="55648">MKRKNEREKVLTLQANIGHTGGGWQKDEAIYPGDGYGYFNHYEGYEDYNSPPPPEEMVLNYINELVTFLLKNNDLNIELELNLAFCDFYPLMFESLKRLSGEKFGFPTFVYILQIDSGKTLAEVYDWIDGIPKLRKLEMSPTFVDFQLDVPLSVAISNPSIVELNLRHVPYELQQISLKNLVSLKTIRLEFSTVKAMMMTSLPENLECLSLNVSFGFDYSIKLPIHLKKLEVKEKSLKCFDQVSNLKELHELDVVVLRAPGIEELKLKTVFQNIPSQIRILFLRSDLPGLFPRGKQLNSISELSFTHLSKLQELDVGYHCSDPTFKLSFPALKTLRIAIHGTRLTGQFSSTLRVLELRYLHKGTPFVKFWEQFILPLKNLVSFTAESMAYENADAHVTDLRDFLFPDNLRFFKVDLQRVVVNSIPNTIKYLCFSSLSSSSLIEVDITKGESIESLKKKINGVGHHKIGELGSFFKKEQYISSSMQI</sequence>
<name>A0ACB5T970_AMBMO</name>
<evidence type="ECO:0000313" key="2">
    <source>
        <dbReference type="Proteomes" id="UP001165064"/>
    </source>
</evidence>
<reference evidence="1" key="1">
    <citation type="submission" date="2023-04" db="EMBL/GenBank/DDBJ databases">
        <title>Ambrosiozyma monospora NBRC 10751.</title>
        <authorList>
            <person name="Ichikawa N."/>
            <person name="Sato H."/>
            <person name="Tonouchi N."/>
        </authorList>
    </citation>
    <scope>NUCLEOTIDE SEQUENCE</scope>
    <source>
        <strain evidence="1">NBRC 10751</strain>
    </source>
</reference>
<accession>A0ACB5T970</accession>